<name>A0A1C6UCG6_9ACTN</name>
<dbReference type="InterPro" id="IPR018584">
    <property type="entry name" value="GT87"/>
</dbReference>
<keyword evidence="5 9" id="KW-1133">Transmembrane helix</keyword>
<keyword evidence="2" id="KW-1003">Cell membrane</keyword>
<organism evidence="10 11">
    <name type="scientific">Micromonospora yangpuensis</name>
    <dbReference type="NCBI Taxonomy" id="683228"/>
    <lineage>
        <taxon>Bacteria</taxon>
        <taxon>Bacillati</taxon>
        <taxon>Actinomycetota</taxon>
        <taxon>Actinomycetes</taxon>
        <taxon>Micromonosporales</taxon>
        <taxon>Micromonosporaceae</taxon>
        <taxon>Micromonospora</taxon>
    </lineage>
</organism>
<feature type="transmembrane region" description="Helical" evidence="9">
    <location>
        <begin position="120"/>
        <end position="136"/>
    </location>
</feature>
<keyword evidence="10" id="KW-0328">Glycosyltransferase</keyword>
<comment type="similarity">
    <text evidence="7">Belongs to the glycosyltransferase 87 family.</text>
</comment>
<feature type="transmembrane region" description="Helical" evidence="9">
    <location>
        <begin position="259"/>
        <end position="275"/>
    </location>
</feature>
<evidence type="ECO:0000256" key="3">
    <source>
        <dbReference type="ARBA" id="ARBA00022679"/>
    </source>
</evidence>
<feature type="transmembrane region" description="Helical" evidence="9">
    <location>
        <begin position="142"/>
        <end position="161"/>
    </location>
</feature>
<sequence length="480" mass="50270">MAQGPGRTVRQVLVVLVLAVAVAAFLSVAAVRHGFFDLNVYYGALRFWVHDGGEIYDFLKSGTQYGFTYPPFAALVMLPMAYLPWNLAILVSVTASVVVSAVVIWWLVDPVARRSGWTRWFTLAVALCLAAAFEPMRETVNFGQVNMLLLFLVAVDLLRLLPAGSRFAGVGIGLATAIKLTPGIFIVQLLVTRQWRAAFTAIGSAAGATVLAAALFPDASREFWTTALWNTGRVGELAFVSNQSLRGVVARLDPDQPSTLAWLALVLATLAVWAWRCRVAAAAGDHAAGLALTGAVMCLVSPVTWVHHLVWLLPGLILLVDHGMAAPARSRRRRALLAAATVGYALLISRIVWSWERDFTGVDGFLGSNTYVWISLALLLFLPIRSAATGAVPASGTPTGGPAGDGPADPRPVGDGPAGSRPVGDASDGRRAVVGGPADPRPAGARSTSGAGGSADSPTAGDESAGGRAGGPGQPSRRPV</sequence>
<feature type="transmembrane region" description="Helical" evidence="9">
    <location>
        <begin position="365"/>
        <end position="384"/>
    </location>
</feature>
<dbReference type="Pfam" id="PF09594">
    <property type="entry name" value="GT87"/>
    <property type="match status" value="1"/>
</dbReference>
<evidence type="ECO:0000256" key="5">
    <source>
        <dbReference type="ARBA" id="ARBA00022989"/>
    </source>
</evidence>
<feature type="transmembrane region" description="Helical" evidence="9">
    <location>
        <begin position="12"/>
        <end position="31"/>
    </location>
</feature>
<evidence type="ECO:0000256" key="1">
    <source>
        <dbReference type="ARBA" id="ARBA00004651"/>
    </source>
</evidence>
<comment type="subcellular location">
    <subcellularLocation>
        <location evidence="1">Cell membrane</location>
        <topology evidence="1">Multi-pass membrane protein</topology>
    </subcellularLocation>
</comment>
<feature type="transmembrane region" description="Helical" evidence="9">
    <location>
        <begin position="287"/>
        <end position="314"/>
    </location>
</feature>
<keyword evidence="6 9" id="KW-0472">Membrane</keyword>
<dbReference type="AlphaFoldDB" id="A0A1C6UCG6"/>
<feature type="transmembrane region" description="Helical" evidence="9">
    <location>
        <begin position="197"/>
        <end position="216"/>
    </location>
</feature>
<evidence type="ECO:0000256" key="8">
    <source>
        <dbReference type="SAM" id="MobiDB-lite"/>
    </source>
</evidence>
<dbReference type="Proteomes" id="UP000198937">
    <property type="component" value="Unassembled WGS sequence"/>
</dbReference>
<evidence type="ECO:0000256" key="4">
    <source>
        <dbReference type="ARBA" id="ARBA00022692"/>
    </source>
</evidence>
<gene>
    <name evidence="10" type="ORF">GA0070617_1866</name>
</gene>
<feature type="transmembrane region" description="Helical" evidence="9">
    <location>
        <begin position="168"/>
        <end position="191"/>
    </location>
</feature>
<evidence type="ECO:0000313" key="10">
    <source>
        <dbReference type="EMBL" id="SCL51717.1"/>
    </source>
</evidence>
<dbReference type="GO" id="GO:0005886">
    <property type="term" value="C:plasma membrane"/>
    <property type="evidence" value="ECO:0007669"/>
    <property type="project" value="UniProtKB-SubCell"/>
</dbReference>
<keyword evidence="3 10" id="KW-0808">Transferase</keyword>
<evidence type="ECO:0000256" key="7">
    <source>
        <dbReference type="ARBA" id="ARBA00024033"/>
    </source>
</evidence>
<proteinExistence type="inferred from homology"/>
<evidence type="ECO:0000256" key="2">
    <source>
        <dbReference type="ARBA" id="ARBA00022475"/>
    </source>
</evidence>
<feature type="transmembrane region" description="Helical" evidence="9">
    <location>
        <begin position="85"/>
        <end position="108"/>
    </location>
</feature>
<dbReference type="STRING" id="683228.GA0070617_1866"/>
<dbReference type="GO" id="GO:0016758">
    <property type="term" value="F:hexosyltransferase activity"/>
    <property type="evidence" value="ECO:0007669"/>
    <property type="project" value="InterPro"/>
</dbReference>
<keyword evidence="11" id="KW-1185">Reference proteome</keyword>
<evidence type="ECO:0000256" key="6">
    <source>
        <dbReference type="ARBA" id="ARBA00023136"/>
    </source>
</evidence>
<evidence type="ECO:0000256" key="9">
    <source>
        <dbReference type="SAM" id="Phobius"/>
    </source>
</evidence>
<keyword evidence="4 9" id="KW-0812">Transmembrane</keyword>
<feature type="region of interest" description="Disordered" evidence="8">
    <location>
        <begin position="393"/>
        <end position="480"/>
    </location>
</feature>
<reference evidence="10 11" key="1">
    <citation type="submission" date="2016-06" db="EMBL/GenBank/DDBJ databases">
        <authorList>
            <person name="Kjaerup R.B."/>
            <person name="Dalgaard T.S."/>
            <person name="Juul-Madsen H.R."/>
        </authorList>
    </citation>
    <scope>NUCLEOTIDE SEQUENCE [LARGE SCALE GENOMIC DNA]</scope>
    <source>
        <strain evidence="10 11">DSM 45577</strain>
    </source>
</reference>
<accession>A0A1C6UCG6</accession>
<feature type="compositionally biased region" description="Low complexity" evidence="8">
    <location>
        <begin position="405"/>
        <end position="419"/>
    </location>
</feature>
<dbReference type="EMBL" id="FMIA01000002">
    <property type="protein sequence ID" value="SCL51717.1"/>
    <property type="molecule type" value="Genomic_DNA"/>
</dbReference>
<feature type="transmembrane region" description="Helical" evidence="9">
    <location>
        <begin position="335"/>
        <end position="353"/>
    </location>
</feature>
<evidence type="ECO:0000313" key="11">
    <source>
        <dbReference type="Proteomes" id="UP000198937"/>
    </source>
</evidence>
<feature type="compositionally biased region" description="Low complexity" evidence="8">
    <location>
        <begin position="441"/>
        <end position="462"/>
    </location>
</feature>
<protein>
    <submittedName>
        <fullName evidence="10">Alpha-1,2-mannosyltransferase</fullName>
    </submittedName>
</protein>